<dbReference type="EMBL" id="ML978139">
    <property type="protein sequence ID" value="KAF2093254.1"/>
    <property type="molecule type" value="Genomic_DNA"/>
</dbReference>
<name>A0A9P4I3V8_9PEZI</name>
<dbReference type="PANTHER" id="PTHR43036">
    <property type="entry name" value="OSJNBB0011N17.9 PROTEIN"/>
    <property type="match status" value="1"/>
</dbReference>
<evidence type="ECO:0008006" key="3">
    <source>
        <dbReference type="Google" id="ProtNLM"/>
    </source>
</evidence>
<gene>
    <name evidence="1" type="ORF">NA57DRAFT_48572</name>
</gene>
<comment type="caution">
    <text evidence="1">The sequence shown here is derived from an EMBL/GenBank/DDBJ whole genome shotgun (WGS) entry which is preliminary data.</text>
</comment>
<dbReference type="SUPFAM" id="SSF53335">
    <property type="entry name" value="S-adenosyl-L-methionine-dependent methyltransferases"/>
    <property type="match status" value="1"/>
</dbReference>
<sequence>MPSPTDFKVTPYEPQYKEWPYSEEDFQRQDNSPDSNFYSRPRFVTHIDSAAINALRAYYAQNLPRRGRILDLCSSWISHLPKECEQAVQEGTLSVVGVGMNHAELERNALLAGPSGRRVVQDLNSDPELVEEATKGGLFDAAACVVSIDYLTRPLKVLRSARESTREGGSVHLAVSNRCFPTKVVGRWLQVNEKERLKMVGDYLWFAGWRRVEIVEVVPMREDWNSGDPLWVVRGFKE</sequence>
<accession>A0A9P4I3V8</accession>
<dbReference type="InterPro" id="IPR029063">
    <property type="entry name" value="SAM-dependent_MTases_sf"/>
</dbReference>
<dbReference type="Proteomes" id="UP000799772">
    <property type="component" value="Unassembled WGS sequence"/>
</dbReference>
<keyword evidence="2" id="KW-1185">Reference proteome</keyword>
<reference evidence="1" key="1">
    <citation type="journal article" date="2020" name="Stud. Mycol.">
        <title>101 Dothideomycetes genomes: a test case for predicting lifestyles and emergence of pathogens.</title>
        <authorList>
            <person name="Haridas S."/>
            <person name="Albert R."/>
            <person name="Binder M."/>
            <person name="Bloem J."/>
            <person name="Labutti K."/>
            <person name="Salamov A."/>
            <person name="Andreopoulos B."/>
            <person name="Baker S."/>
            <person name="Barry K."/>
            <person name="Bills G."/>
            <person name="Bluhm B."/>
            <person name="Cannon C."/>
            <person name="Castanera R."/>
            <person name="Culley D."/>
            <person name="Daum C."/>
            <person name="Ezra D."/>
            <person name="Gonzalez J."/>
            <person name="Henrissat B."/>
            <person name="Kuo A."/>
            <person name="Liang C."/>
            <person name="Lipzen A."/>
            <person name="Lutzoni F."/>
            <person name="Magnuson J."/>
            <person name="Mondo S."/>
            <person name="Nolan M."/>
            <person name="Ohm R."/>
            <person name="Pangilinan J."/>
            <person name="Park H.-J."/>
            <person name="Ramirez L."/>
            <person name="Alfaro M."/>
            <person name="Sun H."/>
            <person name="Tritt A."/>
            <person name="Yoshinaga Y."/>
            <person name="Zwiers L.-H."/>
            <person name="Turgeon B."/>
            <person name="Goodwin S."/>
            <person name="Spatafora J."/>
            <person name="Crous P."/>
            <person name="Grigoriev I."/>
        </authorList>
    </citation>
    <scope>NUCLEOTIDE SEQUENCE</scope>
    <source>
        <strain evidence="1">CBS 133067</strain>
    </source>
</reference>
<evidence type="ECO:0000313" key="2">
    <source>
        <dbReference type="Proteomes" id="UP000799772"/>
    </source>
</evidence>
<proteinExistence type="predicted"/>
<dbReference type="AlphaFoldDB" id="A0A9P4I3V8"/>
<dbReference type="OrthoDB" id="2013972at2759"/>
<dbReference type="PANTHER" id="PTHR43036:SF2">
    <property type="entry name" value="OS04G0481300 PROTEIN"/>
    <property type="match status" value="1"/>
</dbReference>
<dbReference type="Gene3D" id="3.40.50.150">
    <property type="entry name" value="Vaccinia Virus protein VP39"/>
    <property type="match status" value="1"/>
</dbReference>
<protein>
    <recommendedName>
        <fullName evidence="3">S-adenosyl-L-methionine-dependent methyltransferase</fullName>
    </recommendedName>
</protein>
<evidence type="ECO:0000313" key="1">
    <source>
        <dbReference type="EMBL" id="KAF2093254.1"/>
    </source>
</evidence>
<organism evidence="1 2">
    <name type="scientific">Rhizodiscina lignyota</name>
    <dbReference type="NCBI Taxonomy" id="1504668"/>
    <lineage>
        <taxon>Eukaryota</taxon>
        <taxon>Fungi</taxon>
        <taxon>Dikarya</taxon>
        <taxon>Ascomycota</taxon>
        <taxon>Pezizomycotina</taxon>
        <taxon>Dothideomycetes</taxon>
        <taxon>Pleosporomycetidae</taxon>
        <taxon>Aulographales</taxon>
        <taxon>Rhizodiscinaceae</taxon>
        <taxon>Rhizodiscina</taxon>
    </lineage>
</organism>